<feature type="compositionally biased region" description="Basic and acidic residues" evidence="1">
    <location>
        <begin position="14"/>
        <end position="41"/>
    </location>
</feature>
<feature type="non-terminal residue" evidence="2">
    <location>
        <position position="1"/>
    </location>
</feature>
<dbReference type="EMBL" id="LXQA010117989">
    <property type="protein sequence ID" value="MCI20071.1"/>
    <property type="molecule type" value="Genomic_DNA"/>
</dbReference>
<reference evidence="2 3" key="1">
    <citation type="journal article" date="2018" name="Front. Plant Sci.">
        <title>Red Clover (Trifolium pratense) and Zigzag Clover (T. medium) - A Picture of Genomic Similarities and Differences.</title>
        <authorList>
            <person name="Dluhosova J."/>
            <person name="Istvanek J."/>
            <person name="Nedelnik J."/>
            <person name="Repkova J."/>
        </authorList>
    </citation>
    <scope>NUCLEOTIDE SEQUENCE [LARGE SCALE GENOMIC DNA]</scope>
    <source>
        <strain evidence="3">cv. 10/8</strain>
        <tissue evidence="2">Leaf</tissue>
    </source>
</reference>
<name>A0A392Q6Y6_9FABA</name>
<accession>A0A392Q6Y6</accession>
<organism evidence="2 3">
    <name type="scientific">Trifolium medium</name>
    <dbReference type="NCBI Taxonomy" id="97028"/>
    <lineage>
        <taxon>Eukaryota</taxon>
        <taxon>Viridiplantae</taxon>
        <taxon>Streptophyta</taxon>
        <taxon>Embryophyta</taxon>
        <taxon>Tracheophyta</taxon>
        <taxon>Spermatophyta</taxon>
        <taxon>Magnoliopsida</taxon>
        <taxon>eudicotyledons</taxon>
        <taxon>Gunneridae</taxon>
        <taxon>Pentapetalae</taxon>
        <taxon>rosids</taxon>
        <taxon>fabids</taxon>
        <taxon>Fabales</taxon>
        <taxon>Fabaceae</taxon>
        <taxon>Papilionoideae</taxon>
        <taxon>50 kb inversion clade</taxon>
        <taxon>NPAAA clade</taxon>
        <taxon>Hologalegina</taxon>
        <taxon>IRL clade</taxon>
        <taxon>Trifolieae</taxon>
        <taxon>Trifolium</taxon>
    </lineage>
</organism>
<comment type="caution">
    <text evidence="2">The sequence shown here is derived from an EMBL/GenBank/DDBJ whole genome shotgun (WGS) entry which is preliminary data.</text>
</comment>
<feature type="region of interest" description="Disordered" evidence="1">
    <location>
        <begin position="14"/>
        <end position="57"/>
    </location>
</feature>
<evidence type="ECO:0000313" key="2">
    <source>
        <dbReference type="EMBL" id="MCI20071.1"/>
    </source>
</evidence>
<evidence type="ECO:0000256" key="1">
    <source>
        <dbReference type="SAM" id="MobiDB-lite"/>
    </source>
</evidence>
<dbReference type="AlphaFoldDB" id="A0A392Q6Y6"/>
<dbReference type="Proteomes" id="UP000265520">
    <property type="component" value="Unassembled WGS sequence"/>
</dbReference>
<protein>
    <submittedName>
        <fullName evidence="2">Uncharacterized protein</fullName>
    </submittedName>
</protein>
<proteinExistence type="predicted"/>
<sequence length="70" mass="8340">YPLGTDQIVIPNRERERYAKMQDKKQNRQGEEAMEIRKKEEVEEEDERREGLEVGENTMGRVLNNNISFD</sequence>
<keyword evidence="3" id="KW-1185">Reference proteome</keyword>
<evidence type="ECO:0000313" key="3">
    <source>
        <dbReference type="Proteomes" id="UP000265520"/>
    </source>
</evidence>